<comment type="caution">
    <text evidence="8">The sequence shown here is derived from an EMBL/GenBank/DDBJ whole genome shotgun (WGS) entry which is preliminary data.</text>
</comment>
<evidence type="ECO:0000256" key="3">
    <source>
        <dbReference type="ARBA" id="ARBA00022801"/>
    </source>
</evidence>
<feature type="transmembrane region" description="Helical" evidence="6">
    <location>
        <begin position="544"/>
        <end position="564"/>
    </location>
</feature>
<evidence type="ECO:0000313" key="8">
    <source>
        <dbReference type="EMBL" id="MBP2022386.1"/>
    </source>
</evidence>
<dbReference type="PANTHER" id="PTHR43806">
    <property type="entry name" value="PEPTIDASE S8"/>
    <property type="match status" value="1"/>
</dbReference>
<keyword evidence="6" id="KW-0472">Membrane</keyword>
<protein>
    <submittedName>
        <fullName evidence="8">Subtilisin family serine protease</fullName>
    </submittedName>
</protein>
<dbReference type="Gene3D" id="2.60.120.1290">
    <property type="match status" value="1"/>
</dbReference>
<dbReference type="PRINTS" id="PR00723">
    <property type="entry name" value="SUBTILISIN"/>
</dbReference>
<dbReference type="SUPFAM" id="SSF52743">
    <property type="entry name" value="Subtilisin-like"/>
    <property type="match status" value="1"/>
</dbReference>
<dbReference type="GO" id="GO:0006508">
    <property type="term" value="P:proteolysis"/>
    <property type="evidence" value="ECO:0007669"/>
    <property type="project" value="UniProtKB-KW"/>
</dbReference>
<dbReference type="PROSITE" id="PS51892">
    <property type="entry name" value="SUBTILASE"/>
    <property type="match status" value="1"/>
</dbReference>
<keyword evidence="4" id="KW-0720">Serine protease</keyword>
<dbReference type="EMBL" id="JAGGLL010000016">
    <property type="protein sequence ID" value="MBP2022386.1"/>
    <property type="molecule type" value="Genomic_DNA"/>
</dbReference>
<dbReference type="RefSeq" id="WP_021281838.1">
    <property type="nucleotide sequence ID" value="NZ_JAGGLL010000016.1"/>
</dbReference>
<evidence type="ECO:0000256" key="2">
    <source>
        <dbReference type="ARBA" id="ARBA00022670"/>
    </source>
</evidence>
<dbReference type="Gene3D" id="3.40.50.200">
    <property type="entry name" value="Peptidase S8/S53 domain"/>
    <property type="match status" value="1"/>
</dbReference>
<evidence type="ECO:0000259" key="7">
    <source>
        <dbReference type="Pfam" id="PF00082"/>
    </source>
</evidence>
<organism evidence="8 9">
    <name type="scientific">Clostridium punense</name>
    <dbReference type="NCBI Taxonomy" id="1054297"/>
    <lineage>
        <taxon>Bacteria</taxon>
        <taxon>Bacillati</taxon>
        <taxon>Bacillota</taxon>
        <taxon>Clostridia</taxon>
        <taxon>Eubacteriales</taxon>
        <taxon>Clostridiaceae</taxon>
        <taxon>Clostridium</taxon>
    </lineage>
</organism>
<keyword evidence="2 8" id="KW-0645">Protease</keyword>
<dbReference type="InterPro" id="IPR000209">
    <property type="entry name" value="Peptidase_S8/S53_dom"/>
</dbReference>
<name>A0ABS4K537_9CLOT</name>
<evidence type="ECO:0000256" key="4">
    <source>
        <dbReference type="ARBA" id="ARBA00022825"/>
    </source>
</evidence>
<dbReference type="Pfam" id="PF00082">
    <property type="entry name" value="Peptidase_S8"/>
    <property type="match status" value="1"/>
</dbReference>
<proteinExistence type="inferred from homology"/>
<evidence type="ECO:0000256" key="1">
    <source>
        <dbReference type="ARBA" id="ARBA00011073"/>
    </source>
</evidence>
<evidence type="ECO:0000313" key="9">
    <source>
        <dbReference type="Proteomes" id="UP001519308"/>
    </source>
</evidence>
<gene>
    <name evidence="8" type="ORF">J2Z44_002207</name>
</gene>
<comment type="caution">
    <text evidence="5">Lacks conserved residue(s) required for the propagation of feature annotation.</text>
</comment>
<dbReference type="InterPro" id="IPR015500">
    <property type="entry name" value="Peptidase_S8_subtilisin-rel"/>
</dbReference>
<sequence length="676" mass="76289">MDSDDIKAKGLIRDRGIKFIEDKEDGIREKWDIDRETSEERPSNLSVEETKYYYLSEDYEVYFIEYVGDILSRIRNIPFAHVYLTGRFFAMLFVENGRFNEVVKEVPEIVNIQKGFPYTLSELEISNDLYSSNVIDKGNTTLQGEGVIVGIISTGIDYLNPRFIKDDGTSRVVAIWDQTLQEGPYPQSFFFGREFSQKEINEALKRRNLGEDPYEVVNHKDTIGHGTAIAGIIGGGTLEPGEPLISVVPKCDFAIVKLKEAKNNTLRLSGIDRREVPVYQDSDISASIRFLSELQQRENKPMVVYLALGSNSGGKNGQTVVERHIDYYSQRRDFSVVCSTGNQGAAEGHASGILYRTGEENIVPLNVDFNEGSLYFSIYNFKSDRISLQLTSPTGETIKALTIPTVNGESLTFSLGQSTITVQYFEELQSIGDERVDVLIRNAPGGSWVIGISGEYIVKGKYDIWLLQKELLRKETRFLEPDPSITLMTPGTARNILTTAYYNQDNNTVILESGRGFTRDGNIKPSFATAGLNALTVGLNNTPIVVTGAAVGGALLAGAVAMIYEWGAVRRNDINLYPPKIRTYMISAAIRDEGRTYPNEEWGYGRFSFQSLVENLERISISKKRDRYHELENLRNFESVENHKYMERSNIIYHSEIIFHKGLYIRIPKEIYSTLK</sequence>
<keyword evidence="6" id="KW-0812">Transmembrane</keyword>
<evidence type="ECO:0000256" key="6">
    <source>
        <dbReference type="SAM" id="Phobius"/>
    </source>
</evidence>
<feature type="domain" description="Peptidase S8/S53" evidence="7">
    <location>
        <begin position="144"/>
        <end position="346"/>
    </location>
</feature>
<dbReference type="InterPro" id="IPR050131">
    <property type="entry name" value="Peptidase_S8_subtilisin-like"/>
</dbReference>
<dbReference type="Proteomes" id="UP001519308">
    <property type="component" value="Unassembled WGS sequence"/>
</dbReference>
<keyword evidence="3" id="KW-0378">Hydrolase</keyword>
<dbReference type="InterPro" id="IPR036852">
    <property type="entry name" value="Peptidase_S8/S53_dom_sf"/>
</dbReference>
<evidence type="ECO:0000256" key="5">
    <source>
        <dbReference type="PROSITE-ProRule" id="PRU01240"/>
    </source>
</evidence>
<keyword evidence="9" id="KW-1185">Reference proteome</keyword>
<comment type="similarity">
    <text evidence="1 5">Belongs to the peptidase S8 family.</text>
</comment>
<dbReference type="PANTHER" id="PTHR43806:SF11">
    <property type="entry name" value="CEREVISIN-RELATED"/>
    <property type="match status" value="1"/>
</dbReference>
<dbReference type="CDD" id="cd07478">
    <property type="entry name" value="Peptidases_S8_CspA-like"/>
    <property type="match status" value="1"/>
</dbReference>
<dbReference type="PROSITE" id="PS00137">
    <property type="entry name" value="SUBTILASE_HIS"/>
    <property type="match status" value="1"/>
</dbReference>
<dbReference type="InterPro" id="IPR022398">
    <property type="entry name" value="Peptidase_S8_His-AS"/>
</dbReference>
<reference evidence="8 9" key="1">
    <citation type="submission" date="2021-03" db="EMBL/GenBank/DDBJ databases">
        <title>Genomic Encyclopedia of Type Strains, Phase IV (KMG-IV): sequencing the most valuable type-strain genomes for metagenomic binning, comparative biology and taxonomic classification.</title>
        <authorList>
            <person name="Goeker M."/>
        </authorList>
    </citation>
    <scope>NUCLEOTIDE SEQUENCE [LARGE SCALE GENOMIC DNA]</scope>
    <source>
        <strain evidence="8 9">DSM 28650</strain>
    </source>
</reference>
<dbReference type="GO" id="GO:0008233">
    <property type="term" value="F:peptidase activity"/>
    <property type="evidence" value="ECO:0007669"/>
    <property type="project" value="UniProtKB-KW"/>
</dbReference>
<dbReference type="InterPro" id="IPR034045">
    <property type="entry name" value="Pep_S8_CspA-like"/>
</dbReference>
<accession>A0ABS4K537</accession>
<keyword evidence="6" id="KW-1133">Transmembrane helix</keyword>